<protein>
    <submittedName>
        <fullName evidence="6">Two-component response regulator</fullName>
    </submittedName>
</protein>
<keyword evidence="7" id="KW-1185">Reference proteome</keyword>
<sequence length="198" mass="21046">MLAQTVGRAVAGAKVVWAVEFGALALHHCVYEGDDAMPDVLLLDMSLTDIPGPDVCRRIREAQDRTAILCITSYSLEHYRRSAIEAGAQGLISKSVTPRELAEAIGGVARNGAFGEGFMTAQNAKEALSAASRPAAGLSRREKEVLRLYAANLGTEEIAAKLGIKASTVFVVMKHAKAKLGVDTRSEAIRVFLATHAA</sequence>
<keyword evidence="1 3" id="KW-0597">Phosphoprotein</keyword>
<evidence type="ECO:0000313" key="7">
    <source>
        <dbReference type="Proteomes" id="UP000029033"/>
    </source>
</evidence>
<dbReference type="Pfam" id="PF00196">
    <property type="entry name" value="GerE"/>
    <property type="match status" value="1"/>
</dbReference>
<dbReference type="GO" id="GO:0003677">
    <property type="term" value="F:DNA binding"/>
    <property type="evidence" value="ECO:0007669"/>
    <property type="project" value="UniProtKB-KW"/>
</dbReference>
<dbReference type="InterPro" id="IPR001789">
    <property type="entry name" value="Sig_transdc_resp-reg_receiver"/>
</dbReference>
<dbReference type="OrthoDB" id="3243323at2"/>
<feature type="domain" description="Response regulatory" evidence="5">
    <location>
        <begin position="1"/>
        <end position="109"/>
    </location>
</feature>
<comment type="caution">
    <text evidence="6">The sequence shown here is derived from an EMBL/GenBank/DDBJ whole genome shotgun (WGS) entry which is preliminary data.</text>
</comment>
<dbReference type="SUPFAM" id="SSF52172">
    <property type="entry name" value="CheY-like"/>
    <property type="match status" value="1"/>
</dbReference>
<dbReference type="CDD" id="cd17535">
    <property type="entry name" value="REC_NarL-like"/>
    <property type="match status" value="1"/>
</dbReference>
<dbReference type="PROSITE" id="PS50043">
    <property type="entry name" value="HTH_LUXR_2"/>
    <property type="match status" value="1"/>
</dbReference>
<name>A0A087DII9_9BIFI</name>
<feature type="modified residue" description="4-aspartylphosphate" evidence="3">
    <location>
        <position position="44"/>
    </location>
</feature>
<dbReference type="GO" id="GO:0000160">
    <property type="term" value="P:phosphorelay signal transduction system"/>
    <property type="evidence" value="ECO:0007669"/>
    <property type="project" value="InterPro"/>
</dbReference>
<dbReference type="InterPro" id="IPR011006">
    <property type="entry name" value="CheY-like_superfamily"/>
</dbReference>
<dbReference type="InterPro" id="IPR000792">
    <property type="entry name" value="Tscrpt_reg_LuxR_C"/>
</dbReference>
<keyword evidence="2" id="KW-0238">DNA-binding</keyword>
<dbReference type="SMART" id="SM00421">
    <property type="entry name" value="HTH_LUXR"/>
    <property type="match status" value="1"/>
</dbReference>
<dbReference type="SUPFAM" id="SSF46894">
    <property type="entry name" value="C-terminal effector domain of the bipartite response regulators"/>
    <property type="match status" value="1"/>
</dbReference>
<dbReference type="PANTHER" id="PTHR43214:SF42">
    <property type="entry name" value="TRANSCRIPTIONAL REGULATORY PROTEIN DESR"/>
    <property type="match status" value="1"/>
</dbReference>
<evidence type="ECO:0000259" key="5">
    <source>
        <dbReference type="PROSITE" id="PS50110"/>
    </source>
</evidence>
<evidence type="ECO:0000256" key="2">
    <source>
        <dbReference type="ARBA" id="ARBA00023125"/>
    </source>
</evidence>
<evidence type="ECO:0000259" key="4">
    <source>
        <dbReference type="PROSITE" id="PS50043"/>
    </source>
</evidence>
<evidence type="ECO:0000256" key="1">
    <source>
        <dbReference type="ARBA" id="ARBA00022553"/>
    </source>
</evidence>
<organism evidence="6 7">
    <name type="scientific">Bifidobacterium scardovii</name>
    <dbReference type="NCBI Taxonomy" id="158787"/>
    <lineage>
        <taxon>Bacteria</taxon>
        <taxon>Bacillati</taxon>
        <taxon>Actinomycetota</taxon>
        <taxon>Actinomycetes</taxon>
        <taxon>Bifidobacteriales</taxon>
        <taxon>Bifidobacteriaceae</taxon>
        <taxon>Bifidobacterium</taxon>
    </lineage>
</organism>
<dbReference type="GO" id="GO:0006355">
    <property type="term" value="P:regulation of DNA-templated transcription"/>
    <property type="evidence" value="ECO:0007669"/>
    <property type="project" value="InterPro"/>
</dbReference>
<gene>
    <name evidence="6" type="ORF">BSCA_1302</name>
</gene>
<dbReference type="PROSITE" id="PS50110">
    <property type="entry name" value="RESPONSE_REGULATORY"/>
    <property type="match status" value="1"/>
</dbReference>
<evidence type="ECO:0000313" key="6">
    <source>
        <dbReference type="EMBL" id="KFI95339.1"/>
    </source>
</evidence>
<dbReference type="Proteomes" id="UP000029033">
    <property type="component" value="Unassembled WGS sequence"/>
</dbReference>
<dbReference type="PRINTS" id="PR00038">
    <property type="entry name" value="HTHLUXR"/>
</dbReference>
<accession>A0A087DII9</accession>
<dbReference type="eggNOG" id="COG2197">
    <property type="taxonomic scope" value="Bacteria"/>
</dbReference>
<dbReference type="AlphaFoldDB" id="A0A087DII9"/>
<proteinExistence type="predicted"/>
<dbReference type="PANTHER" id="PTHR43214">
    <property type="entry name" value="TWO-COMPONENT RESPONSE REGULATOR"/>
    <property type="match status" value="1"/>
</dbReference>
<dbReference type="STRING" id="158787.BSCA_1302"/>
<dbReference type="InterPro" id="IPR039420">
    <property type="entry name" value="WalR-like"/>
</dbReference>
<reference evidence="6 7" key="1">
    <citation type="submission" date="2014-03" db="EMBL/GenBank/DDBJ databases">
        <title>Genomics of Bifidobacteria.</title>
        <authorList>
            <person name="Ventura M."/>
            <person name="Milani C."/>
            <person name="Lugli G.A."/>
        </authorList>
    </citation>
    <scope>NUCLEOTIDE SEQUENCE [LARGE SCALE GENOMIC DNA]</scope>
    <source>
        <strain evidence="6 7">LMG 21589</strain>
    </source>
</reference>
<dbReference type="Gene3D" id="3.40.50.2300">
    <property type="match status" value="1"/>
</dbReference>
<dbReference type="EMBL" id="JGZO01000003">
    <property type="protein sequence ID" value="KFI95339.1"/>
    <property type="molecule type" value="Genomic_DNA"/>
</dbReference>
<dbReference type="Pfam" id="PF00072">
    <property type="entry name" value="Response_reg"/>
    <property type="match status" value="1"/>
</dbReference>
<dbReference type="InterPro" id="IPR016032">
    <property type="entry name" value="Sig_transdc_resp-reg_C-effctor"/>
</dbReference>
<dbReference type="InterPro" id="IPR058245">
    <property type="entry name" value="NreC/VraR/RcsB-like_REC"/>
</dbReference>
<dbReference type="CDD" id="cd06170">
    <property type="entry name" value="LuxR_C_like"/>
    <property type="match status" value="1"/>
</dbReference>
<evidence type="ECO:0000256" key="3">
    <source>
        <dbReference type="PROSITE-ProRule" id="PRU00169"/>
    </source>
</evidence>
<feature type="domain" description="HTH luxR-type" evidence="4">
    <location>
        <begin position="131"/>
        <end position="196"/>
    </location>
</feature>
<dbReference type="SMART" id="SM00448">
    <property type="entry name" value="REC"/>
    <property type="match status" value="1"/>
</dbReference>